<feature type="transmembrane region" description="Helical" evidence="9">
    <location>
        <begin position="517"/>
        <end position="536"/>
    </location>
</feature>
<feature type="transmembrane region" description="Helical" evidence="9">
    <location>
        <begin position="421"/>
        <end position="441"/>
    </location>
</feature>
<accession>A0ABT7XXE3</accession>
<feature type="transmembrane region" description="Helical" evidence="9">
    <location>
        <begin position="366"/>
        <end position="385"/>
    </location>
</feature>
<gene>
    <name evidence="10" type="ORF">QWJ08_03385</name>
</gene>
<keyword evidence="11" id="KW-1185">Reference proteome</keyword>
<evidence type="ECO:0000256" key="7">
    <source>
        <dbReference type="ARBA" id="ARBA00023136"/>
    </source>
</evidence>
<feature type="transmembrane region" description="Helical" evidence="9">
    <location>
        <begin position="542"/>
        <end position="560"/>
    </location>
</feature>
<evidence type="ECO:0000256" key="3">
    <source>
        <dbReference type="ARBA" id="ARBA00022448"/>
    </source>
</evidence>
<comment type="caution">
    <text evidence="10">The sequence shown here is derived from an EMBL/GenBank/DDBJ whole genome shotgun (WGS) entry which is preliminary data.</text>
</comment>
<comment type="subcellular location">
    <subcellularLocation>
        <location evidence="1">Membrane</location>
        <topology evidence="1">Multi-pass membrane protein</topology>
    </subcellularLocation>
</comment>
<evidence type="ECO:0000256" key="1">
    <source>
        <dbReference type="ARBA" id="ARBA00004141"/>
    </source>
</evidence>
<dbReference type="Pfam" id="PF00474">
    <property type="entry name" value="SSF"/>
    <property type="match status" value="1"/>
</dbReference>
<evidence type="ECO:0000256" key="8">
    <source>
        <dbReference type="RuleBase" id="RU362091"/>
    </source>
</evidence>
<feature type="transmembrane region" description="Helical" evidence="9">
    <location>
        <begin position="216"/>
        <end position="235"/>
    </location>
</feature>
<dbReference type="PANTHER" id="PTHR48086">
    <property type="entry name" value="SODIUM/PROLINE SYMPORTER-RELATED"/>
    <property type="match status" value="1"/>
</dbReference>
<evidence type="ECO:0000256" key="4">
    <source>
        <dbReference type="ARBA" id="ARBA00022692"/>
    </source>
</evidence>
<feature type="transmembrane region" description="Helical" evidence="9">
    <location>
        <begin position="255"/>
        <end position="274"/>
    </location>
</feature>
<sequence length="575" mass="62525">MTNLDWSVLALYFVFLLIVTVAFKRHATSADGFIKGNGAMTWWMAGATAFMTQFSAWTFTGAAAKAFEDGLSIMFVFWGNALGFFLSAAYFAKRYRRLRVATAMDVIKLRFDKMSEQVFTWSSFPITLVGAAIWLNGLGAFLSATFGISIDITIIGITVLVTFIALTGGVWTVSATNVIQLVLLVTITLVVGAIAAKEVISQPVGSVPEMIMGDDISVWQIFVLWVGVMMLKQTLNTNNALSSYRFLITSNEKEATRSALLAGVLFLIAPILWFSPPWFVALAGIDLSQAYPDLGAGANNGAYLYYIEHYMPHGLLGLVMVAMLAATVSPMTTALNRNAGIVVNNIYLSLINPTANDQQQMWWGKVSTLATGILAGSVALIFARIEGYSLFDIMMIFTALLQMPLSIPSFLALINLRTPAWSGWATVCVGLVVSAFMHFIFDVQWLEPLTGVLNDRETIDLIIVATLFAHLFITGGFFMATGWFNKTTKVDNEVSERIKTPMSLAEQTPIDHSNGIFMGKAMTALGIIVALFALSTDTLSDASIFVAIGGGIFLCGFGLASMSNRLHKLTLAENV</sequence>
<feature type="transmembrane region" description="Helical" evidence="9">
    <location>
        <begin position="178"/>
        <end position="196"/>
    </location>
</feature>
<feature type="transmembrane region" description="Helical" evidence="9">
    <location>
        <begin position="70"/>
        <end position="92"/>
    </location>
</feature>
<feature type="transmembrane region" description="Helical" evidence="9">
    <location>
        <begin position="310"/>
        <end position="328"/>
    </location>
</feature>
<evidence type="ECO:0000256" key="5">
    <source>
        <dbReference type="ARBA" id="ARBA00022847"/>
    </source>
</evidence>
<dbReference type="PANTHER" id="PTHR48086:SF7">
    <property type="entry name" value="SODIUM-SOLUTE SYMPORTER-RELATED"/>
    <property type="match status" value="1"/>
</dbReference>
<dbReference type="EMBL" id="JAUEOZ010000001">
    <property type="protein sequence ID" value="MDN2480441.1"/>
    <property type="molecule type" value="Genomic_DNA"/>
</dbReference>
<evidence type="ECO:0000256" key="6">
    <source>
        <dbReference type="ARBA" id="ARBA00022989"/>
    </source>
</evidence>
<feature type="transmembrane region" description="Helical" evidence="9">
    <location>
        <begin position="118"/>
        <end position="135"/>
    </location>
</feature>
<reference evidence="10" key="1">
    <citation type="submission" date="2024-05" db="EMBL/GenBank/DDBJ databases">
        <title>Genome Sequences of Four Agar- Degrading Marine Bacteria.</title>
        <authorList>
            <person name="Phillips E.K."/>
            <person name="Shaffer J.C."/>
            <person name="Henson M.W."/>
            <person name="Temperton B."/>
            <person name="Thrash C.J."/>
            <person name="Martin M.O."/>
        </authorList>
    </citation>
    <scope>NUCLEOTIDE SEQUENCE</scope>
    <source>
        <strain evidence="10">EKP203</strain>
    </source>
</reference>
<dbReference type="Proteomes" id="UP001169719">
    <property type="component" value="Unassembled WGS sequence"/>
</dbReference>
<feature type="transmembrane region" description="Helical" evidence="9">
    <location>
        <begin position="43"/>
        <end position="64"/>
    </location>
</feature>
<keyword evidence="3" id="KW-0813">Transport</keyword>
<feature type="transmembrane region" description="Helical" evidence="9">
    <location>
        <begin position="461"/>
        <end position="484"/>
    </location>
</feature>
<evidence type="ECO:0000313" key="11">
    <source>
        <dbReference type="Proteomes" id="UP001169719"/>
    </source>
</evidence>
<feature type="transmembrane region" description="Helical" evidence="9">
    <location>
        <begin position="141"/>
        <end position="166"/>
    </location>
</feature>
<proteinExistence type="inferred from homology"/>
<evidence type="ECO:0000313" key="10">
    <source>
        <dbReference type="EMBL" id="MDN2480441.1"/>
    </source>
</evidence>
<dbReference type="RefSeq" id="WP_289960681.1">
    <property type="nucleotide sequence ID" value="NZ_JAUEOZ010000001.1"/>
</dbReference>
<keyword evidence="7 9" id="KW-0472">Membrane</keyword>
<evidence type="ECO:0000256" key="2">
    <source>
        <dbReference type="ARBA" id="ARBA00006434"/>
    </source>
</evidence>
<protein>
    <submittedName>
        <fullName evidence="10">Transporter</fullName>
    </submittedName>
</protein>
<evidence type="ECO:0000256" key="9">
    <source>
        <dbReference type="SAM" id="Phobius"/>
    </source>
</evidence>
<dbReference type="PROSITE" id="PS50283">
    <property type="entry name" value="NA_SOLUT_SYMP_3"/>
    <property type="match status" value="1"/>
</dbReference>
<feature type="transmembrane region" description="Helical" evidence="9">
    <location>
        <begin position="391"/>
        <end position="414"/>
    </location>
</feature>
<dbReference type="InterPro" id="IPR050277">
    <property type="entry name" value="Sodium:Solute_Symporter"/>
</dbReference>
<keyword evidence="5" id="KW-0769">Symport</keyword>
<dbReference type="InterPro" id="IPR038377">
    <property type="entry name" value="Na/Glc_symporter_sf"/>
</dbReference>
<name>A0ABT7XXE3_9VIBR</name>
<comment type="similarity">
    <text evidence="2 8">Belongs to the sodium:solute symporter (SSF) (TC 2.A.21) family.</text>
</comment>
<dbReference type="InterPro" id="IPR001734">
    <property type="entry name" value="Na/solute_symporter"/>
</dbReference>
<keyword evidence="4 9" id="KW-0812">Transmembrane</keyword>
<keyword evidence="6 9" id="KW-1133">Transmembrane helix</keyword>
<feature type="transmembrane region" description="Helical" evidence="9">
    <location>
        <begin position="6"/>
        <end position="23"/>
    </location>
</feature>
<dbReference type="Gene3D" id="1.20.1730.10">
    <property type="entry name" value="Sodium/glucose cotransporter"/>
    <property type="match status" value="1"/>
</dbReference>
<organism evidence="10 11">
    <name type="scientific">Vibrio agarivorans</name>
    <dbReference type="NCBI Taxonomy" id="153622"/>
    <lineage>
        <taxon>Bacteria</taxon>
        <taxon>Pseudomonadati</taxon>
        <taxon>Pseudomonadota</taxon>
        <taxon>Gammaproteobacteria</taxon>
        <taxon>Vibrionales</taxon>
        <taxon>Vibrionaceae</taxon>
        <taxon>Vibrio</taxon>
    </lineage>
</organism>